<proteinExistence type="predicted"/>
<feature type="transmembrane region" description="Helical" evidence="1">
    <location>
        <begin position="6"/>
        <end position="28"/>
    </location>
</feature>
<dbReference type="Proteomes" id="UP000215914">
    <property type="component" value="Unassembled WGS sequence"/>
</dbReference>
<gene>
    <name evidence="2" type="ORF">HanXRQr2_Chr17g0808131</name>
</gene>
<keyword evidence="1" id="KW-1133">Transmembrane helix</keyword>
<keyword evidence="1" id="KW-0472">Membrane</keyword>
<evidence type="ECO:0000313" key="3">
    <source>
        <dbReference type="Proteomes" id="UP000215914"/>
    </source>
</evidence>
<dbReference type="Gramene" id="mRNA:HanXRQr2_Chr17g0808131">
    <property type="protein sequence ID" value="CDS:HanXRQr2_Chr17g0808131.1"/>
    <property type="gene ID" value="HanXRQr2_Chr17g0808131"/>
</dbReference>
<dbReference type="AlphaFoldDB" id="A0A9K3GUF8"/>
<protein>
    <submittedName>
        <fullName evidence="2">Uncharacterized protein</fullName>
    </submittedName>
</protein>
<name>A0A9K3GUF8_HELAN</name>
<reference evidence="2" key="2">
    <citation type="submission" date="2020-06" db="EMBL/GenBank/DDBJ databases">
        <title>Helianthus annuus Genome sequencing and assembly Release 2.</title>
        <authorList>
            <person name="Gouzy J."/>
            <person name="Langlade N."/>
            <person name="Munos S."/>
        </authorList>
    </citation>
    <scope>NUCLEOTIDE SEQUENCE</scope>
    <source>
        <tissue evidence="2">Leaves</tissue>
    </source>
</reference>
<sequence length="51" mass="5910">MVVITMVVITMVVITMVILAGPVTWGPLRMTWTIIMPVIGWSRRQRRFVPR</sequence>
<accession>A0A9K3GUF8</accession>
<evidence type="ECO:0000313" key="2">
    <source>
        <dbReference type="EMBL" id="KAF5755890.1"/>
    </source>
</evidence>
<reference evidence="2" key="1">
    <citation type="journal article" date="2017" name="Nature">
        <title>The sunflower genome provides insights into oil metabolism, flowering and Asterid evolution.</title>
        <authorList>
            <person name="Badouin H."/>
            <person name="Gouzy J."/>
            <person name="Grassa C.J."/>
            <person name="Murat F."/>
            <person name="Staton S.E."/>
            <person name="Cottret L."/>
            <person name="Lelandais-Briere C."/>
            <person name="Owens G.L."/>
            <person name="Carrere S."/>
            <person name="Mayjonade B."/>
            <person name="Legrand L."/>
            <person name="Gill N."/>
            <person name="Kane N.C."/>
            <person name="Bowers J.E."/>
            <person name="Hubner S."/>
            <person name="Bellec A."/>
            <person name="Berard A."/>
            <person name="Berges H."/>
            <person name="Blanchet N."/>
            <person name="Boniface M.C."/>
            <person name="Brunel D."/>
            <person name="Catrice O."/>
            <person name="Chaidir N."/>
            <person name="Claudel C."/>
            <person name="Donnadieu C."/>
            <person name="Faraut T."/>
            <person name="Fievet G."/>
            <person name="Helmstetter N."/>
            <person name="King M."/>
            <person name="Knapp S.J."/>
            <person name="Lai Z."/>
            <person name="Le Paslier M.C."/>
            <person name="Lippi Y."/>
            <person name="Lorenzon L."/>
            <person name="Mandel J.R."/>
            <person name="Marage G."/>
            <person name="Marchand G."/>
            <person name="Marquand E."/>
            <person name="Bret-Mestries E."/>
            <person name="Morien E."/>
            <person name="Nambeesan S."/>
            <person name="Nguyen T."/>
            <person name="Pegot-Espagnet P."/>
            <person name="Pouilly N."/>
            <person name="Raftis F."/>
            <person name="Sallet E."/>
            <person name="Schiex T."/>
            <person name="Thomas J."/>
            <person name="Vandecasteele C."/>
            <person name="Vares D."/>
            <person name="Vear F."/>
            <person name="Vautrin S."/>
            <person name="Crespi M."/>
            <person name="Mangin B."/>
            <person name="Burke J.M."/>
            <person name="Salse J."/>
            <person name="Munos S."/>
            <person name="Vincourt P."/>
            <person name="Rieseberg L.H."/>
            <person name="Langlade N.B."/>
        </authorList>
    </citation>
    <scope>NUCLEOTIDE SEQUENCE</scope>
    <source>
        <tissue evidence="2">Leaves</tissue>
    </source>
</reference>
<dbReference type="EMBL" id="MNCJ02000332">
    <property type="protein sequence ID" value="KAF5755890.1"/>
    <property type="molecule type" value="Genomic_DNA"/>
</dbReference>
<evidence type="ECO:0000256" key="1">
    <source>
        <dbReference type="SAM" id="Phobius"/>
    </source>
</evidence>
<organism evidence="2 3">
    <name type="scientific">Helianthus annuus</name>
    <name type="common">Common sunflower</name>
    <dbReference type="NCBI Taxonomy" id="4232"/>
    <lineage>
        <taxon>Eukaryota</taxon>
        <taxon>Viridiplantae</taxon>
        <taxon>Streptophyta</taxon>
        <taxon>Embryophyta</taxon>
        <taxon>Tracheophyta</taxon>
        <taxon>Spermatophyta</taxon>
        <taxon>Magnoliopsida</taxon>
        <taxon>eudicotyledons</taxon>
        <taxon>Gunneridae</taxon>
        <taxon>Pentapetalae</taxon>
        <taxon>asterids</taxon>
        <taxon>campanulids</taxon>
        <taxon>Asterales</taxon>
        <taxon>Asteraceae</taxon>
        <taxon>Asteroideae</taxon>
        <taxon>Heliantheae alliance</taxon>
        <taxon>Heliantheae</taxon>
        <taxon>Helianthus</taxon>
    </lineage>
</organism>
<keyword evidence="3" id="KW-1185">Reference proteome</keyword>
<comment type="caution">
    <text evidence="2">The sequence shown here is derived from an EMBL/GenBank/DDBJ whole genome shotgun (WGS) entry which is preliminary data.</text>
</comment>
<keyword evidence="1" id="KW-0812">Transmembrane</keyword>